<dbReference type="CDD" id="cd06502">
    <property type="entry name" value="TA_like"/>
    <property type="match status" value="1"/>
</dbReference>
<evidence type="ECO:0000259" key="4">
    <source>
        <dbReference type="Pfam" id="PF01212"/>
    </source>
</evidence>
<keyword evidence="3" id="KW-0663">Pyridoxal phosphate</keyword>
<dbReference type="Gene3D" id="3.90.1150.10">
    <property type="entry name" value="Aspartate Aminotransferase, domain 1"/>
    <property type="match status" value="1"/>
</dbReference>
<protein>
    <submittedName>
        <fullName evidence="5">GntG family PLP-dependent aldolase</fullName>
    </submittedName>
</protein>
<dbReference type="Pfam" id="PF01212">
    <property type="entry name" value="Beta_elim_lyase"/>
    <property type="match status" value="1"/>
</dbReference>
<feature type="domain" description="Aromatic amino acid beta-eliminating lyase/threonine aldolase" evidence="4">
    <location>
        <begin position="8"/>
        <end position="291"/>
    </location>
</feature>
<comment type="cofactor">
    <cofactor evidence="1">
        <name>pyridoxal 5'-phosphate</name>
        <dbReference type="ChEBI" id="CHEBI:597326"/>
    </cofactor>
</comment>
<dbReference type="InterPro" id="IPR023603">
    <property type="entry name" value="Low_specificity_L-TA-like"/>
</dbReference>
<dbReference type="Gene3D" id="3.40.640.10">
    <property type="entry name" value="Type I PLP-dependent aspartate aminotransferase-like (Major domain)"/>
    <property type="match status" value="1"/>
</dbReference>
<dbReference type="InterPro" id="IPR015424">
    <property type="entry name" value="PyrdxlP-dep_Trfase"/>
</dbReference>
<evidence type="ECO:0000256" key="2">
    <source>
        <dbReference type="ARBA" id="ARBA00006966"/>
    </source>
</evidence>
<evidence type="ECO:0000313" key="5">
    <source>
        <dbReference type="EMBL" id="MDI9874384.1"/>
    </source>
</evidence>
<dbReference type="RefSeq" id="WP_283381298.1">
    <property type="nucleotide sequence ID" value="NZ_JASHIE010000004.1"/>
</dbReference>
<comment type="similarity">
    <text evidence="2">Belongs to the threonine aldolase family.</text>
</comment>
<dbReference type="NCBIfam" id="NF041359">
    <property type="entry name" value="GntG_guanitoxin"/>
    <property type="match status" value="1"/>
</dbReference>
<dbReference type="PANTHER" id="PTHR48097:SF9">
    <property type="entry name" value="L-THREONINE ALDOLASE"/>
    <property type="match status" value="1"/>
</dbReference>
<sequence>MSQLRPLELRSDTFTKPTPAMLEAMFSAEVGDDVFEEDYTVKKLESKAAEMFGYEAGLFCTSGTMTNQIAINVHVNQGDEVICDALSHVYLYEGGGIASNSSASVNLLHGNRGRITAEQIIDVIQPDNLHHPVSRLVSLENTVNKGGGAYYDIQEIVKIKEVCDAHNMALHLDGARIFNALVETKESPKQYGELFDSMSICLSKGLGIPVGSILLGTKDFIKKARRVRKRWGGGWRQAGYLAAAGIYALDNHVDRLTEDHQRARAIGALMSQKSEVLEVLPVDTNIVIFTLDNGILSSDYVKKLADVGIKAATFGKHQVRFVTHLDFTDQDLEEFSVRIKKDIL</sequence>
<proteinExistence type="inferred from homology"/>
<dbReference type="PANTHER" id="PTHR48097">
    <property type="entry name" value="L-THREONINE ALDOLASE-RELATED"/>
    <property type="match status" value="1"/>
</dbReference>
<dbReference type="Proteomes" id="UP001225761">
    <property type="component" value="Unassembled WGS sequence"/>
</dbReference>
<reference evidence="5 6" key="1">
    <citation type="submission" date="2023-05" db="EMBL/GenBank/DDBJ databases">
        <title>Novel species of genus Flectobacillus isolated from stream in China.</title>
        <authorList>
            <person name="Lu H."/>
        </authorList>
    </citation>
    <scope>NUCLEOTIDE SEQUENCE [LARGE SCALE GENOMIC DNA]</scope>
    <source>
        <strain evidence="5 6">LFS242W</strain>
    </source>
</reference>
<dbReference type="InterPro" id="IPR015421">
    <property type="entry name" value="PyrdxlP-dep_Trfase_major"/>
</dbReference>
<keyword evidence="6" id="KW-1185">Reference proteome</keyword>
<dbReference type="InterPro" id="IPR015422">
    <property type="entry name" value="PyrdxlP-dep_Trfase_small"/>
</dbReference>
<accession>A0ABT6YZU4</accession>
<name>A0ABT6YZU4_9BACT</name>
<dbReference type="PIRSF" id="PIRSF017617">
    <property type="entry name" value="Thr_aldolase"/>
    <property type="match status" value="1"/>
</dbReference>
<comment type="caution">
    <text evidence="5">The sequence shown here is derived from an EMBL/GenBank/DDBJ whole genome shotgun (WGS) entry which is preliminary data.</text>
</comment>
<evidence type="ECO:0000313" key="6">
    <source>
        <dbReference type="Proteomes" id="UP001225761"/>
    </source>
</evidence>
<organism evidence="5 6">
    <name type="scientific">Flectobacillus rivi</name>
    <dbReference type="NCBI Taxonomy" id="2984209"/>
    <lineage>
        <taxon>Bacteria</taxon>
        <taxon>Pseudomonadati</taxon>
        <taxon>Bacteroidota</taxon>
        <taxon>Cytophagia</taxon>
        <taxon>Cytophagales</taxon>
        <taxon>Flectobacillaceae</taxon>
        <taxon>Flectobacillus</taxon>
    </lineage>
</organism>
<dbReference type="InterPro" id="IPR001597">
    <property type="entry name" value="ArAA_b-elim_lyase/Thr_aldolase"/>
</dbReference>
<evidence type="ECO:0000256" key="3">
    <source>
        <dbReference type="ARBA" id="ARBA00022898"/>
    </source>
</evidence>
<gene>
    <name evidence="5" type="ORF">QM481_07580</name>
</gene>
<dbReference type="SUPFAM" id="SSF53383">
    <property type="entry name" value="PLP-dependent transferases"/>
    <property type="match status" value="1"/>
</dbReference>
<dbReference type="EMBL" id="JASHIE010000004">
    <property type="protein sequence ID" value="MDI9874384.1"/>
    <property type="molecule type" value="Genomic_DNA"/>
</dbReference>
<evidence type="ECO:0000256" key="1">
    <source>
        <dbReference type="ARBA" id="ARBA00001933"/>
    </source>
</evidence>